<sequence length="91" mass="10574">MTAEIDVQKVAKLAHLKLDAQEEKYFQDKFKGILGYVGMIEAVEIGEDTLEKDESLQKVYYQDQQRVSPVSPEQFSDYMENKFIKVPKIIE</sequence>
<name>A0A2A4T9J6_9DELT</name>
<evidence type="ECO:0000313" key="1">
    <source>
        <dbReference type="EMBL" id="PCI30290.1"/>
    </source>
</evidence>
<evidence type="ECO:0008006" key="3">
    <source>
        <dbReference type="Google" id="ProtNLM"/>
    </source>
</evidence>
<proteinExistence type="predicted"/>
<dbReference type="Gene3D" id="1.10.20.60">
    <property type="entry name" value="Glu-tRNAGln amidotransferase C subunit, N-terminal domain"/>
    <property type="match status" value="1"/>
</dbReference>
<organism evidence="1 2">
    <name type="scientific">SAR324 cluster bacterium</name>
    <dbReference type="NCBI Taxonomy" id="2024889"/>
    <lineage>
        <taxon>Bacteria</taxon>
        <taxon>Deltaproteobacteria</taxon>
        <taxon>SAR324 cluster</taxon>
    </lineage>
</organism>
<dbReference type="InterPro" id="IPR036113">
    <property type="entry name" value="Asp/Glu-ADT_sf_sub_c"/>
</dbReference>
<dbReference type="AlphaFoldDB" id="A0A2A4T9J6"/>
<gene>
    <name evidence="1" type="ORF">COB67_02105</name>
</gene>
<reference evidence="2" key="1">
    <citation type="submission" date="2017-08" db="EMBL/GenBank/DDBJ databases">
        <title>A dynamic microbial community with high functional redundancy inhabits the cold, oxic subseafloor aquifer.</title>
        <authorList>
            <person name="Tully B.J."/>
            <person name="Wheat C.G."/>
            <person name="Glazer B.T."/>
            <person name="Huber J.A."/>
        </authorList>
    </citation>
    <scope>NUCLEOTIDE SEQUENCE [LARGE SCALE GENOMIC DNA]</scope>
</reference>
<protein>
    <recommendedName>
        <fullName evidence="3">Glutamyl-tRNA(Gln) amidotransferase subunit C</fullName>
    </recommendedName>
</protein>
<dbReference type="GO" id="GO:0006450">
    <property type="term" value="P:regulation of translational fidelity"/>
    <property type="evidence" value="ECO:0007669"/>
    <property type="project" value="InterPro"/>
</dbReference>
<evidence type="ECO:0000313" key="2">
    <source>
        <dbReference type="Proteomes" id="UP000218113"/>
    </source>
</evidence>
<comment type="caution">
    <text evidence="1">The sequence shown here is derived from an EMBL/GenBank/DDBJ whole genome shotgun (WGS) entry which is preliminary data.</text>
</comment>
<dbReference type="Proteomes" id="UP000218113">
    <property type="component" value="Unassembled WGS sequence"/>
</dbReference>
<accession>A0A2A4T9J6</accession>
<dbReference type="SUPFAM" id="SSF141000">
    <property type="entry name" value="Glu-tRNAGln amidotransferase C subunit"/>
    <property type="match status" value="1"/>
</dbReference>
<dbReference type="EMBL" id="NVSR01000006">
    <property type="protein sequence ID" value="PCI30290.1"/>
    <property type="molecule type" value="Genomic_DNA"/>
</dbReference>